<evidence type="ECO:0000313" key="3">
    <source>
        <dbReference type="EMBL" id="MBM9509803.1"/>
    </source>
</evidence>
<dbReference type="EMBL" id="JADKYB010000028">
    <property type="protein sequence ID" value="MBM9509803.1"/>
    <property type="molecule type" value="Genomic_DNA"/>
</dbReference>
<evidence type="ECO:0000313" key="4">
    <source>
        <dbReference type="Proteomes" id="UP000749040"/>
    </source>
</evidence>
<name>A0ABS2U2H5_9ACTN</name>
<gene>
    <name evidence="3" type="ORF">ITX44_35660</name>
</gene>
<reference evidence="3 4" key="1">
    <citation type="submission" date="2021-01" db="EMBL/GenBank/DDBJ databases">
        <title>Streptomyces acididurans sp. nov., isolated from a peat swamp forest soil.</title>
        <authorList>
            <person name="Chantavorakit T."/>
            <person name="Duangmal K."/>
        </authorList>
    </citation>
    <scope>NUCLEOTIDE SEQUENCE [LARGE SCALE GENOMIC DNA]</scope>
    <source>
        <strain evidence="3 4">KK5PA1</strain>
    </source>
</reference>
<accession>A0ABS2U2H5</accession>
<dbReference type="InterPro" id="IPR023393">
    <property type="entry name" value="START-like_dom_sf"/>
</dbReference>
<proteinExistence type="predicted"/>
<dbReference type="InterPro" id="IPR005031">
    <property type="entry name" value="COQ10_START"/>
</dbReference>
<dbReference type="RefSeq" id="WP_205363277.1">
    <property type="nucleotide sequence ID" value="NZ_JADKYB010000028.1"/>
</dbReference>
<dbReference type="Pfam" id="PF03364">
    <property type="entry name" value="Polyketide_cyc"/>
    <property type="match status" value="1"/>
</dbReference>
<protein>
    <submittedName>
        <fullName evidence="3">SRPBCC family protein</fullName>
    </submittedName>
</protein>
<dbReference type="CDD" id="cd07824">
    <property type="entry name" value="SRPBCC_6"/>
    <property type="match status" value="1"/>
</dbReference>
<feature type="domain" description="Coenzyme Q-binding protein COQ10 START" evidence="2">
    <location>
        <begin position="15"/>
        <end position="131"/>
    </location>
</feature>
<keyword evidence="4" id="KW-1185">Reference proteome</keyword>
<dbReference type="Gene3D" id="3.30.530.20">
    <property type="match status" value="1"/>
</dbReference>
<sequence length="181" mass="20576">MDWSHYRFRSVWHLDAEPDAVYGVLERPDAYPGWWPQIREVRQTGETTGVLRFRSLLPYDLVVAARSTRHDPEARVLEIAMTGDLDGWVRWTVLPAPTGTRLLYDQEVVVRKPLMRLLAVPCRPLFRANHALMMRAGHRGLRARLTLPPAIPSPTRPPDPAVFPPASPAFPPPDPDQDHLV</sequence>
<evidence type="ECO:0000259" key="2">
    <source>
        <dbReference type="Pfam" id="PF03364"/>
    </source>
</evidence>
<organism evidence="3 4">
    <name type="scientific">Actinacidiphila acididurans</name>
    <dbReference type="NCBI Taxonomy" id="2784346"/>
    <lineage>
        <taxon>Bacteria</taxon>
        <taxon>Bacillati</taxon>
        <taxon>Actinomycetota</taxon>
        <taxon>Actinomycetes</taxon>
        <taxon>Kitasatosporales</taxon>
        <taxon>Streptomycetaceae</taxon>
        <taxon>Actinacidiphila</taxon>
    </lineage>
</organism>
<comment type="caution">
    <text evidence="3">The sequence shown here is derived from an EMBL/GenBank/DDBJ whole genome shotgun (WGS) entry which is preliminary data.</text>
</comment>
<feature type="compositionally biased region" description="Pro residues" evidence="1">
    <location>
        <begin position="149"/>
        <end position="174"/>
    </location>
</feature>
<dbReference type="SUPFAM" id="SSF55961">
    <property type="entry name" value="Bet v1-like"/>
    <property type="match status" value="1"/>
</dbReference>
<dbReference type="Proteomes" id="UP000749040">
    <property type="component" value="Unassembled WGS sequence"/>
</dbReference>
<feature type="region of interest" description="Disordered" evidence="1">
    <location>
        <begin position="146"/>
        <end position="181"/>
    </location>
</feature>
<evidence type="ECO:0000256" key="1">
    <source>
        <dbReference type="SAM" id="MobiDB-lite"/>
    </source>
</evidence>